<organism evidence="2 3">
    <name type="scientific">SAR86 cluster bacterium</name>
    <dbReference type="NCBI Taxonomy" id="2030880"/>
    <lineage>
        <taxon>Bacteria</taxon>
        <taxon>Pseudomonadati</taxon>
        <taxon>Pseudomonadota</taxon>
        <taxon>Gammaproteobacteria</taxon>
        <taxon>SAR86 cluster</taxon>
    </lineage>
</organism>
<dbReference type="EMBL" id="SHBJ01000018">
    <property type="protein sequence ID" value="RZO28172.1"/>
    <property type="molecule type" value="Genomic_DNA"/>
</dbReference>
<dbReference type="GO" id="GO:0032259">
    <property type="term" value="P:methylation"/>
    <property type="evidence" value="ECO:0007669"/>
    <property type="project" value="UniProtKB-KW"/>
</dbReference>
<evidence type="ECO:0000313" key="2">
    <source>
        <dbReference type="EMBL" id="RZO28172.1"/>
    </source>
</evidence>
<evidence type="ECO:0000313" key="3">
    <source>
        <dbReference type="Proteomes" id="UP000315283"/>
    </source>
</evidence>
<dbReference type="Gene3D" id="3.40.50.150">
    <property type="entry name" value="Vaccinia Virus protein VP39"/>
    <property type="match status" value="1"/>
</dbReference>
<dbReference type="GO" id="GO:0008168">
    <property type="term" value="F:methyltransferase activity"/>
    <property type="evidence" value="ECO:0007669"/>
    <property type="project" value="UniProtKB-KW"/>
</dbReference>
<protein>
    <submittedName>
        <fullName evidence="2">Methyltransferase</fullName>
    </submittedName>
</protein>
<keyword evidence="2" id="KW-0489">Methyltransferase</keyword>
<dbReference type="Proteomes" id="UP000315283">
    <property type="component" value="Unassembled WGS sequence"/>
</dbReference>
<dbReference type="InterPro" id="IPR016980">
    <property type="entry name" value="S-AdoMet-dep_MeTrfase_Alr7345"/>
</dbReference>
<comment type="caution">
    <text evidence="2">The sequence shown here is derived from an EMBL/GenBank/DDBJ whole genome shotgun (WGS) entry which is preliminary data.</text>
</comment>
<dbReference type="PIRSF" id="PIRSF031679">
    <property type="entry name" value="Mtase_Alr7345_prd"/>
    <property type="match status" value="1"/>
</dbReference>
<dbReference type="AlphaFoldDB" id="A0A520N3U6"/>
<gene>
    <name evidence="2" type="ORF">EVA97_03170</name>
</gene>
<proteinExistence type="predicted"/>
<feature type="chain" id="PRO_5021799363" evidence="1">
    <location>
        <begin position="21"/>
        <end position="257"/>
    </location>
</feature>
<dbReference type="InterPro" id="IPR029063">
    <property type="entry name" value="SAM-dependent_MTases_sf"/>
</dbReference>
<feature type="signal peptide" evidence="1">
    <location>
        <begin position="1"/>
        <end position="20"/>
    </location>
</feature>
<dbReference type="SUPFAM" id="SSF53335">
    <property type="entry name" value="S-adenosyl-L-methionine-dependent methyltransferases"/>
    <property type="match status" value="1"/>
</dbReference>
<keyword evidence="2" id="KW-0808">Transferase</keyword>
<reference evidence="2 3" key="1">
    <citation type="submission" date="2019-02" db="EMBL/GenBank/DDBJ databases">
        <title>Prokaryotic population dynamics and viral predation in marine succession experiment using metagenomics: the confinement effect.</title>
        <authorList>
            <person name="Haro-Moreno J.M."/>
            <person name="Rodriguez-Valera F."/>
            <person name="Lopez-Perez M."/>
        </authorList>
    </citation>
    <scope>NUCLEOTIDE SEQUENCE [LARGE SCALE GENOMIC DNA]</scope>
    <source>
        <strain evidence="2">MED-G164</strain>
    </source>
</reference>
<sequence>MKKTISFLLLFLLIPFLASHDLENAISSDDRDPKNKMRDSARNPYETLSFFEIEQDMTVVELSPGSGWYTEILANYLHDPGMLIAAHFDKDSQRAYFKRGRANFEKKMSSNSMYDNVKIVDLSSVLAAPGSVDAVLTFRNLHNWLGPQMDLIFSNSYTALKSGGIFGIVEHRANAGASLDEMKKSGYVTEEHAIEIAKKHGFTFIAKSEVNANPKDTKDYSGGVWTLPPSLRLKEVDRDKYLSIGESDRMTLLFKKL</sequence>
<keyword evidence="1" id="KW-0732">Signal</keyword>
<name>A0A520N3U6_9GAMM</name>
<accession>A0A520N3U6</accession>
<evidence type="ECO:0000256" key="1">
    <source>
        <dbReference type="SAM" id="SignalP"/>
    </source>
</evidence>